<dbReference type="Gene3D" id="1.10.10.10">
    <property type="entry name" value="Winged helix-like DNA-binding domain superfamily/Winged helix DNA-binding domain"/>
    <property type="match status" value="1"/>
</dbReference>
<dbReference type="AlphaFoldDB" id="A0A8S1CV74"/>
<protein>
    <recommendedName>
        <fullName evidence="7 10">Peroxisomal membrane protein PEX14</fullName>
    </recommendedName>
    <alternativeName>
        <fullName evidence="8 10">Peroxin-14</fullName>
    </alternativeName>
</protein>
<keyword evidence="4" id="KW-0811">Translocation</keyword>
<feature type="region of interest" description="Disordered" evidence="12">
    <location>
        <begin position="210"/>
        <end position="261"/>
    </location>
</feature>
<dbReference type="GO" id="GO:1990429">
    <property type="term" value="C:peroxisomal importomer complex"/>
    <property type="evidence" value="ECO:0007669"/>
    <property type="project" value="TreeGrafter"/>
</dbReference>
<accession>A0A8S1CV74</accession>
<evidence type="ECO:0000313" key="14">
    <source>
        <dbReference type="EMBL" id="CAB3371948.1"/>
    </source>
</evidence>
<evidence type="ECO:0000256" key="11">
    <source>
        <dbReference type="SAM" id="Coils"/>
    </source>
</evidence>
<evidence type="ECO:0000256" key="9">
    <source>
        <dbReference type="ARBA" id="ARBA00046271"/>
    </source>
</evidence>
<keyword evidence="3 10" id="KW-0653">Protein transport</keyword>
<comment type="caution">
    <text evidence="14">The sequence shown here is derived from an EMBL/GenBank/DDBJ whole genome shotgun (WGS) entry which is preliminary data.</text>
</comment>
<dbReference type="GO" id="GO:0005102">
    <property type="term" value="F:signaling receptor binding"/>
    <property type="evidence" value="ECO:0007669"/>
    <property type="project" value="TreeGrafter"/>
</dbReference>
<comment type="function">
    <text evidence="10">Component of the PEX13-PEX14 docking complex, a translocon channel that specifically mediates the import of peroxisomal cargo proteins bound to PEX5 receptor. The PEX13-PEX14 docking complex forms a large import pore which can be opened to a diameter of about 9 nm. Mechanistically, PEX5 receptor along with cargo proteins associates with the PEX14 subunit of the PEX13-PEX14 docking complex in the cytosol, leading to the insertion of the receptor into the organelle membrane with the concomitant translocation of the cargo into the peroxisome matrix.</text>
</comment>
<evidence type="ECO:0000256" key="12">
    <source>
        <dbReference type="SAM" id="MobiDB-lite"/>
    </source>
</evidence>
<dbReference type="InterPro" id="IPR006785">
    <property type="entry name" value="Pex14_N"/>
</dbReference>
<evidence type="ECO:0000256" key="1">
    <source>
        <dbReference type="ARBA" id="ARBA00005443"/>
    </source>
</evidence>
<keyword evidence="6 10" id="KW-0576">Peroxisome</keyword>
<proteinExistence type="inferred from homology"/>
<name>A0A8S1CV74_9INSE</name>
<evidence type="ECO:0000259" key="13">
    <source>
        <dbReference type="Pfam" id="PF04695"/>
    </source>
</evidence>
<comment type="subcellular location">
    <subcellularLocation>
        <location evidence="9 10">Peroxisome membrane</location>
    </subcellularLocation>
</comment>
<dbReference type="OrthoDB" id="441517at2759"/>
<keyword evidence="5 10" id="KW-0472">Membrane</keyword>
<evidence type="ECO:0000256" key="2">
    <source>
        <dbReference type="ARBA" id="ARBA00022448"/>
    </source>
</evidence>
<keyword evidence="15" id="KW-1185">Reference proteome</keyword>
<dbReference type="EMBL" id="CADEPI010000066">
    <property type="protein sequence ID" value="CAB3371948.1"/>
    <property type="molecule type" value="Genomic_DNA"/>
</dbReference>
<evidence type="ECO:0000256" key="7">
    <source>
        <dbReference type="ARBA" id="ARBA00029502"/>
    </source>
</evidence>
<dbReference type="PANTHER" id="PTHR23058">
    <property type="entry name" value="PEROXISOMAL MEMBRANE PROTEIN PEX14"/>
    <property type="match status" value="1"/>
</dbReference>
<dbReference type="InterPro" id="IPR036388">
    <property type="entry name" value="WH-like_DNA-bd_sf"/>
</dbReference>
<evidence type="ECO:0000256" key="10">
    <source>
        <dbReference type="RuleBase" id="RU367032"/>
    </source>
</evidence>
<dbReference type="Proteomes" id="UP000494165">
    <property type="component" value="Unassembled WGS sequence"/>
</dbReference>
<sequence length="261" mass="28577">MENADGNVASSSSALREDLVRTAVQFLTNPKVKDSSKDHKEAFLKKKGLTDAEISAAFQRSLTTSFEPTVPQLPVALPPQYYGPPQQLIVQQSFWSSWWNVTRAVIVIGGFSCSLYYLFDKYLGPALFGKRDELVKVEKSLDSLERKVNEALVSLAQVTLTLEKQQYELAKLTEEAKSDSNGSAVAKIESEIASLKGILLSRKQFPIRPSGTSGIPAWQMKSKDEDIPSKDPSPASNGTSSPELVEALEVSDSPGEQIHSD</sequence>
<evidence type="ECO:0000256" key="4">
    <source>
        <dbReference type="ARBA" id="ARBA00023010"/>
    </source>
</evidence>
<evidence type="ECO:0000256" key="8">
    <source>
        <dbReference type="ARBA" id="ARBA00029691"/>
    </source>
</evidence>
<evidence type="ECO:0000313" key="15">
    <source>
        <dbReference type="Proteomes" id="UP000494165"/>
    </source>
</evidence>
<reference evidence="14 15" key="1">
    <citation type="submission" date="2020-04" db="EMBL/GenBank/DDBJ databases">
        <authorList>
            <person name="Alioto T."/>
            <person name="Alioto T."/>
            <person name="Gomez Garrido J."/>
        </authorList>
    </citation>
    <scope>NUCLEOTIDE SEQUENCE [LARGE SCALE GENOMIC DNA]</scope>
</reference>
<gene>
    <name evidence="14" type="ORF">CLODIP_2_CD00440</name>
</gene>
<organism evidence="14 15">
    <name type="scientific">Cloeon dipterum</name>
    <dbReference type="NCBI Taxonomy" id="197152"/>
    <lineage>
        <taxon>Eukaryota</taxon>
        <taxon>Metazoa</taxon>
        <taxon>Ecdysozoa</taxon>
        <taxon>Arthropoda</taxon>
        <taxon>Hexapoda</taxon>
        <taxon>Insecta</taxon>
        <taxon>Pterygota</taxon>
        <taxon>Palaeoptera</taxon>
        <taxon>Ephemeroptera</taxon>
        <taxon>Pisciforma</taxon>
        <taxon>Baetidae</taxon>
        <taxon>Cloeon</taxon>
    </lineage>
</organism>
<dbReference type="GO" id="GO:0016560">
    <property type="term" value="P:protein import into peroxisome matrix, docking"/>
    <property type="evidence" value="ECO:0007669"/>
    <property type="project" value="UniProtKB-UniRule"/>
</dbReference>
<evidence type="ECO:0000256" key="5">
    <source>
        <dbReference type="ARBA" id="ARBA00023136"/>
    </source>
</evidence>
<evidence type="ECO:0000256" key="6">
    <source>
        <dbReference type="ARBA" id="ARBA00023140"/>
    </source>
</evidence>
<dbReference type="InterPro" id="IPR025655">
    <property type="entry name" value="PEX14"/>
</dbReference>
<dbReference type="PANTHER" id="PTHR23058:SF0">
    <property type="entry name" value="PEROXISOMAL MEMBRANE PROTEIN PEX14"/>
    <property type="match status" value="1"/>
</dbReference>
<dbReference type="GO" id="GO:0005778">
    <property type="term" value="C:peroxisomal membrane"/>
    <property type="evidence" value="ECO:0007669"/>
    <property type="project" value="UniProtKB-SubCell"/>
</dbReference>
<keyword evidence="11" id="KW-0175">Coiled coil</keyword>
<keyword evidence="2 10" id="KW-0813">Transport</keyword>
<feature type="coiled-coil region" evidence="11">
    <location>
        <begin position="134"/>
        <end position="175"/>
    </location>
</feature>
<feature type="domain" description="Peroxisome membrane anchor protein Pex14p N-terminal" evidence="13">
    <location>
        <begin position="16"/>
        <end position="60"/>
    </location>
</feature>
<dbReference type="Pfam" id="PF04695">
    <property type="entry name" value="Pex14_N"/>
    <property type="match status" value="1"/>
</dbReference>
<comment type="similarity">
    <text evidence="1 10">Belongs to the peroxin-14 family.</text>
</comment>
<evidence type="ECO:0000256" key="3">
    <source>
        <dbReference type="ARBA" id="ARBA00022927"/>
    </source>
</evidence>